<evidence type="ECO:0000256" key="1">
    <source>
        <dbReference type="SAM" id="MobiDB-lite"/>
    </source>
</evidence>
<comment type="caution">
    <text evidence="3">The sequence shown here is derived from an EMBL/GenBank/DDBJ whole genome shotgun (WGS) entry which is preliminary data.</text>
</comment>
<dbReference type="Pfam" id="PF02120">
    <property type="entry name" value="Flg_hook"/>
    <property type="match status" value="1"/>
</dbReference>
<dbReference type="PANTHER" id="PTHR37533">
    <property type="entry name" value="FLAGELLAR HOOK-LENGTH CONTROL PROTEIN"/>
    <property type="match status" value="1"/>
</dbReference>
<dbReference type="InterPro" id="IPR021136">
    <property type="entry name" value="Flagellar_hook_control-like_C"/>
</dbReference>
<keyword evidence="3" id="KW-0969">Cilium</keyword>
<dbReference type="Gene3D" id="3.30.750.140">
    <property type="match status" value="1"/>
</dbReference>
<evidence type="ECO:0000259" key="2">
    <source>
        <dbReference type="Pfam" id="PF02120"/>
    </source>
</evidence>
<evidence type="ECO:0000313" key="4">
    <source>
        <dbReference type="Proteomes" id="UP001139333"/>
    </source>
</evidence>
<accession>A0A9X1ZH75</accession>
<sequence length="541" mass="59206">MQQMNHILLSGNQSVPTSKDAVQLYDDKGFMSAFDKASKASFNSSHSQKFHSSPDAKEAFNQALDLSEPLDENNVELIFAQLDLAESFGKNNADGNLLPLDETTADDLDGTELEIDLDADSTSFKMLTAANGDLAEVKVLHDKHDIDPELEALLAQLSQEHQHKNSLAESESDITEQNLPPELFENAIILPTETESNVQFLTSLTTSELDKLMDFSKLSKQELSALSRQELVQIINDYNLQAPVVDESILTLLETGLSKEANGGSGNQVHTQPMTPASINTSHPATANLNAASINNEAILGDKSRVDGVISANVNAEKSVKYAMSVEMIDANEKSANKTVFNMSAEQARNTELAMSSMSDKVTESASVDIKSLQNQSSFTPVHKSEVPQFQLSLKQQGESQVQMQDMIQRFSPVMKQQLITMVNNGVQHAEIRLDPPELGHLTVKIQINGDQTQVQFQVAQSQTRDLIEQAMPRLKDMLQQEGLQLADSHVSQDGENQANQQEGSAEGYGESSELVENAAIESGLLQNHSDSIQTGIDYYA</sequence>
<dbReference type="AlphaFoldDB" id="A0A9X1ZH75"/>
<feature type="compositionally biased region" description="Polar residues" evidence="1">
    <location>
        <begin position="492"/>
        <end position="502"/>
    </location>
</feature>
<dbReference type="Proteomes" id="UP001139333">
    <property type="component" value="Unassembled WGS sequence"/>
</dbReference>
<gene>
    <name evidence="3" type="ORF">L2672_03050</name>
</gene>
<feature type="domain" description="Flagellar hook-length control protein-like C-terminal" evidence="2">
    <location>
        <begin position="417"/>
        <end position="499"/>
    </location>
</feature>
<dbReference type="RefSeq" id="WP_248994373.1">
    <property type="nucleotide sequence ID" value="NZ_JAKIKP010000002.1"/>
</dbReference>
<keyword evidence="4" id="KW-1185">Reference proteome</keyword>
<proteinExistence type="predicted"/>
<dbReference type="EMBL" id="JAKIKP010000002">
    <property type="protein sequence ID" value="MCL1141683.1"/>
    <property type="molecule type" value="Genomic_DNA"/>
</dbReference>
<keyword evidence="3" id="KW-0282">Flagellum</keyword>
<protein>
    <submittedName>
        <fullName evidence="3">Flagellar hook-length control protein FliK</fullName>
    </submittedName>
</protein>
<keyword evidence="3" id="KW-0966">Cell projection</keyword>
<feature type="compositionally biased region" description="Low complexity" evidence="1">
    <location>
        <begin position="503"/>
        <end position="513"/>
    </location>
</feature>
<name>A0A9X1ZH75_9GAMM</name>
<dbReference type="InterPro" id="IPR052563">
    <property type="entry name" value="FliK"/>
</dbReference>
<evidence type="ECO:0000313" key="3">
    <source>
        <dbReference type="EMBL" id="MCL1141683.1"/>
    </source>
</evidence>
<dbReference type="InterPro" id="IPR038610">
    <property type="entry name" value="FliK-like_C_sf"/>
</dbReference>
<feature type="region of interest" description="Disordered" evidence="1">
    <location>
        <begin position="492"/>
        <end position="513"/>
    </location>
</feature>
<organism evidence="3 4">
    <name type="scientific">Shewanella gaetbuli</name>
    <dbReference type="NCBI Taxonomy" id="220752"/>
    <lineage>
        <taxon>Bacteria</taxon>
        <taxon>Pseudomonadati</taxon>
        <taxon>Pseudomonadota</taxon>
        <taxon>Gammaproteobacteria</taxon>
        <taxon>Alteromonadales</taxon>
        <taxon>Shewanellaceae</taxon>
        <taxon>Shewanella</taxon>
    </lineage>
</organism>
<reference evidence="3" key="1">
    <citation type="submission" date="2022-01" db="EMBL/GenBank/DDBJ databases">
        <title>Whole genome-based taxonomy of the Shewanellaceae.</title>
        <authorList>
            <person name="Martin-Rodriguez A.J."/>
        </authorList>
    </citation>
    <scope>NUCLEOTIDE SEQUENCE</scope>
    <source>
        <strain evidence="3">DSM 16422</strain>
    </source>
</reference>
<dbReference type="PANTHER" id="PTHR37533:SF2">
    <property type="entry name" value="FLAGELLAR HOOK-LENGTH CONTROL PROTEIN"/>
    <property type="match status" value="1"/>
</dbReference>
<dbReference type="CDD" id="cd17470">
    <property type="entry name" value="T3SS_Flik_C"/>
    <property type="match status" value="1"/>
</dbReference>